<dbReference type="InterPro" id="IPR023561">
    <property type="entry name" value="Carbonic_anhydrase_a-class"/>
</dbReference>
<evidence type="ECO:0000256" key="1">
    <source>
        <dbReference type="ARBA" id="ARBA00010718"/>
    </source>
</evidence>
<dbReference type="PROSITE" id="PS51144">
    <property type="entry name" value="ALPHA_CA_2"/>
    <property type="match status" value="1"/>
</dbReference>
<evidence type="ECO:0000256" key="6">
    <source>
        <dbReference type="ARBA" id="ARBA00048348"/>
    </source>
</evidence>
<dbReference type="Proteomes" id="UP000050920">
    <property type="component" value="Unassembled WGS sequence"/>
</dbReference>
<dbReference type="Pfam" id="PF00194">
    <property type="entry name" value="Carb_anhydrase"/>
    <property type="match status" value="1"/>
</dbReference>
<dbReference type="AlphaFoldDB" id="A0A0R2NW37"/>
<reference evidence="8 9" key="1">
    <citation type="journal article" date="2015" name="Genome Announc.">
        <title>Expanding the biotechnology potential of lactobacilli through comparative genomics of 213 strains and associated genera.</title>
        <authorList>
            <person name="Sun Z."/>
            <person name="Harris H.M."/>
            <person name="McCann A."/>
            <person name="Guo C."/>
            <person name="Argimon S."/>
            <person name="Zhang W."/>
            <person name="Yang X."/>
            <person name="Jeffery I.B."/>
            <person name="Cooney J.C."/>
            <person name="Kagawa T.F."/>
            <person name="Liu W."/>
            <person name="Song Y."/>
            <person name="Salvetti E."/>
            <person name="Wrobel A."/>
            <person name="Rasinkangas P."/>
            <person name="Parkhill J."/>
            <person name="Rea M.C."/>
            <person name="O'Sullivan O."/>
            <person name="Ritari J."/>
            <person name="Douillard F.P."/>
            <person name="Paul Ross R."/>
            <person name="Yang R."/>
            <person name="Briner A.E."/>
            <person name="Felis G.E."/>
            <person name="de Vos W.M."/>
            <person name="Barrangou R."/>
            <person name="Klaenhammer T.R."/>
            <person name="Caufield P.W."/>
            <person name="Cui Y."/>
            <person name="Zhang H."/>
            <person name="O'Toole P.W."/>
        </authorList>
    </citation>
    <scope>NUCLEOTIDE SEQUENCE [LARGE SCALE GENOMIC DNA]</scope>
    <source>
        <strain evidence="8 9">DSM 21115</strain>
    </source>
</reference>
<dbReference type="GO" id="GO:0008270">
    <property type="term" value="F:zinc ion binding"/>
    <property type="evidence" value="ECO:0007669"/>
    <property type="project" value="InterPro"/>
</dbReference>
<dbReference type="InterPro" id="IPR036398">
    <property type="entry name" value="CA_dom_sf"/>
</dbReference>
<dbReference type="SMART" id="SM01057">
    <property type="entry name" value="Carb_anhydrase"/>
    <property type="match status" value="1"/>
</dbReference>
<evidence type="ECO:0000259" key="7">
    <source>
        <dbReference type="PROSITE" id="PS51144"/>
    </source>
</evidence>
<dbReference type="InterPro" id="IPR041891">
    <property type="entry name" value="Alpha_CA_prokaryot-like"/>
</dbReference>
<dbReference type="EMBL" id="AYGX02000083">
    <property type="protein sequence ID" value="KRO27242.1"/>
    <property type="molecule type" value="Genomic_DNA"/>
</dbReference>
<keyword evidence="9" id="KW-1185">Reference proteome</keyword>
<keyword evidence="3" id="KW-0479">Metal-binding</keyword>
<keyword evidence="4" id="KW-0862">Zinc</keyword>
<protein>
    <recommendedName>
        <fullName evidence="2">carbonic anhydrase</fullName>
        <ecNumber evidence="2">4.2.1.1</ecNumber>
    </recommendedName>
</protein>
<comment type="caution">
    <text evidence="8">The sequence shown here is derived from an EMBL/GenBank/DDBJ whole genome shotgun (WGS) entry which is preliminary data.</text>
</comment>
<dbReference type="EC" id="4.2.1.1" evidence="2"/>
<gene>
    <name evidence="8" type="ORF">DY78_GL000213</name>
</gene>
<organism evidence="8 9">
    <name type="scientific">Lactiplantibacillus fabifermentans DSM 21115</name>
    <dbReference type="NCBI Taxonomy" id="1413187"/>
    <lineage>
        <taxon>Bacteria</taxon>
        <taxon>Bacillati</taxon>
        <taxon>Bacillota</taxon>
        <taxon>Bacilli</taxon>
        <taxon>Lactobacillales</taxon>
        <taxon>Lactobacillaceae</taxon>
        <taxon>Lactiplantibacillus</taxon>
    </lineage>
</organism>
<evidence type="ECO:0000313" key="9">
    <source>
        <dbReference type="Proteomes" id="UP000050920"/>
    </source>
</evidence>
<evidence type="ECO:0000256" key="4">
    <source>
        <dbReference type="ARBA" id="ARBA00022833"/>
    </source>
</evidence>
<evidence type="ECO:0000256" key="2">
    <source>
        <dbReference type="ARBA" id="ARBA00012925"/>
    </source>
</evidence>
<name>A0A0R2NW37_9LACO</name>
<dbReference type="PANTHER" id="PTHR18952">
    <property type="entry name" value="CARBONIC ANHYDRASE"/>
    <property type="match status" value="1"/>
</dbReference>
<comment type="similarity">
    <text evidence="1">Belongs to the alpha-carbonic anhydrase family.</text>
</comment>
<feature type="domain" description="Alpha-carbonic anhydrase" evidence="7">
    <location>
        <begin position="6"/>
        <end position="216"/>
    </location>
</feature>
<proteinExistence type="inferred from homology"/>
<dbReference type="Gene3D" id="3.10.200.10">
    <property type="entry name" value="Alpha carbonic anhydrase"/>
    <property type="match status" value="1"/>
</dbReference>
<comment type="catalytic activity">
    <reaction evidence="6">
        <text>hydrogencarbonate + H(+) = CO2 + H2O</text>
        <dbReference type="Rhea" id="RHEA:10748"/>
        <dbReference type="ChEBI" id="CHEBI:15377"/>
        <dbReference type="ChEBI" id="CHEBI:15378"/>
        <dbReference type="ChEBI" id="CHEBI:16526"/>
        <dbReference type="ChEBI" id="CHEBI:17544"/>
        <dbReference type="EC" id="4.2.1.1"/>
    </reaction>
</comment>
<sequence length="216" mass="23756">MEDFDMTLDYAQQATWQPVGGNVQSPIDIQTTTTTASQLAAISWRGLYQAQTIMDDGTTLKAAGKGAAYLNDRDFDFEQVHFHIPAEHLIDGVAAPIEWHLVHRSATGQLAVVAVFGRIGKPNQAFQGLLDQFTPKASHDLTEPVDLTKLLPDTGTVYHYLGSLTTPPLTESVEWYVCGDSVMLGEAQLQAYQALFQPNARAVQPLNDRPVIAERF</sequence>
<evidence type="ECO:0000256" key="5">
    <source>
        <dbReference type="ARBA" id="ARBA00023239"/>
    </source>
</evidence>
<keyword evidence="5" id="KW-0456">Lyase</keyword>
<dbReference type="PANTHER" id="PTHR18952:SF265">
    <property type="entry name" value="CARBONIC ANHYDRASE"/>
    <property type="match status" value="1"/>
</dbReference>
<dbReference type="GO" id="GO:0004089">
    <property type="term" value="F:carbonate dehydratase activity"/>
    <property type="evidence" value="ECO:0007669"/>
    <property type="project" value="UniProtKB-EC"/>
</dbReference>
<accession>A0A0R2NW37</accession>
<dbReference type="CDD" id="cd03124">
    <property type="entry name" value="alpha_CA_prokaryotic_like"/>
    <property type="match status" value="1"/>
</dbReference>
<dbReference type="SUPFAM" id="SSF51069">
    <property type="entry name" value="Carbonic anhydrase"/>
    <property type="match status" value="1"/>
</dbReference>
<evidence type="ECO:0000313" key="8">
    <source>
        <dbReference type="EMBL" id="KRO27242.1"/>
    </source>
</evidence>
<dbReference type="InterPro" id="IPR001148">
    <property type="entry name" value="CA_dom"/>
</dbReference>
<evidence type="ECO:0000256" key="3">
    <source>
        <dbReference type="ARBA" id="ARBA00022723"/>
    </source>
</evidence>